<evidence type="ECO:0000313" key="2">
    <source>
        <dbReference type="Proteomes" id="UP000287547"/>
    </source>
</evidence>
<dbReference type="AlphaFoldDB" id="A0A428Z346"/>
<name>A0A428Z346_KIBAR</name>
<evidence type="ECO:0000313" key="1">
    <source>
        <dbReference type="EMBL" id="RSM80353.1"/>
    </source>
</evidence>
<comment type="caution">
    <text evidence="1">The sequence shown here is derived from an EMBL/GenBank/DDBJ whole genome shotgun (WGS) entry which is preliminary data.</text>
</comment>
<dbReference type="Proteomes" id="UP000287547">
    <property type="component" value="Unassembled WGS sequence"/>
</dbReference>
<dbReference type="OrthoDB" id="3631190at2"/>
<organism evidence="1 2">
    <name type="scientific">Kibdelosporangium aridum</name>
    <dbReference type="NCBI Taxonomy" id="2030"/>
    <lineage>
        <taxon>Bacteria</taxon>
        <taxon>Bacillati</taxon>
        <taxon>Actinomycetota</taxon>
        <taxon>Actinomycetes</taxon>
        <taxon>Pseudonocardiales</taxon>
        <taxon>Pseudonocardiaceae</taxon>
        <taxon>Kibdelosporangium</taxon>
    </lineage>
</organism>
<dbReference type="EMBL" id="QHKI01000029">
    <property type="protein sequence ID" value="RSM80353.1"/>
    <property type="molecule type" value="Genomic_DNA"/>
</dbReference>
<reference evidence="1 2" key="1">
    <citation type="submission" date="2018-05" db="EMBL/GenBank/DDBJ databases">
        <title>Evolution of GPA BGCs.</title>
        <authorList>
            <person name="Waglechner N."/>
            <person name="Wright G.D."/>
        </authorList>
    </citation>
    <scope>NUCLEOTIDE SEQUENCE [LARGE SCALE GENOMIC DNA]</scope>
    <source>
        <strain evidence="1 2">A82846</strain>
    </source>
</reference>
<gene>
    <name evidence="1" type="ORF">DMH04_29890</name>
</gene>
<dbReference type="RefSeq" id="WP_051793208.1">
    <property type="nucleotide sequence ID" value="NZ_QHKI01000029.1"/>
</dbReference>
<accession>A0A428Z346</accession>
<proteinExistence type="predicted"/>
<sequence length="177" mass="19420">MTLPLARKPQHLQEVLNRLRDRHESVRTGTRSLNGWEMELATDAYGRIHTRPVPGTPLSGAQVRTGEVEAVLAYVIRRVHTGVIELRDGDVTGWCPPSAVKDWLPESNLASGTAVRIRRGTQFFAPQVVAARAIVSDLDGVVAWGGDHPSADQSLFFIDVEPDAVSLLLAARRLRAQ</sequence>
<protein>
    <submittedName>
        <fullName evidence="1">Uncharacterized protein</fullName>
    </submittedName>
</protein>